<dbReference type="SMART" id="SM00866">
    <property type="entry name" value="UTRA"/>
    <property type="match status" value="1"/>
</dbReference>
<evidence type="ECO:0000313" key="7">
    <source>
        <dbReference type="Proteomes" id="UP000000845"/>
    </source>
</evidence>
<dbReference type="Gene3D" id="1.10.10.10">
    <property type="entry name" value="Winged helix-like DNA-binding domain superfamily/Winged helix DNA-binding domain"/>
    <property type="match status" value="1"/>
</dbReference>
<gene>
    <name evidence="6" type="ordered locus">Sterm_3202</name>
</gene>
<dbReference type="eggNOG" id="COG2188">
    <property type="taxonomic scope" value="Bacteria"/>
</dbReference>
<dbReference type="Pfam" id="PF07702">
    <property type="entry name" value="UTRA"/>
    <property type="match status" value="1"/>
</dbReference>
<evidence type="ECO:0000256" key="4">
    <source>
        <dbReference type="ARBA" id="ARBA00023163"/>
    </source>
</evidence>
<dbReference type="Proteomes" id="UP000000845">
    <property type="component" value="Chromosome"/>
</dbReference>
<dbReference type="PANTHER" id="PTHR44846">
    <property type="entry name" value="MANNOSYL-D-GLYCERATE TRANSPORT/METABOLISM SYSTEM REPRESSOR MNGR-RELATED"/>
    <property type="match status" value="1"/>
</dbReference>
<dbReference type="AlphaFoldDB" id="D1APK9"/>
<name>D1APK9_SEBTE</name>
<evidence type="ECO:0000259" key="5">
    <source>
        <dbReference type="PROSITE" id="PS50949"/>
    </source>
</evidence>
<dbReference type="STRING" id="526218.Sterm_3202"/>
<dbReference type="InterPro" id="IPR050679">
    <property type="entry name" value="Bact_HTH_transcr_reg"/>
</dbReference>
<reference evidence="6 7" key="2">
    <citation type="journal article" date="2010" name="Stand. Genomic Sci.">
        <title>Complete genome sequence of Sebaldella termitidis type strain (NCTC 11300).</title>
        <authorList>
            <person name="Harmon-Smith M."/>
            <person name="Celia L."/>
            <person name="Chertkov O."/>
            <person name="Lapidus A."/>
            <person name="Copeland A."/>
            <person name="Glavina Del Rio T."/>
            <person name="Nolan M."/>
            <person name="Lucas S."/>
            <person name="Tice H."/>
            <person name="Cheng J.F."/>
            <person name="Han C."/>
            <person name="Detter J.C."/>
            <person name="Bruce D."/>
            <person name="Goodwin L."/>
            <person name="Pitluck S."/>
            <person name="Pati A."/>
            <person name="Liolios K."/>
            <person name="Ivanova N."/>
            <person name="Mavromatis K."/>
            <person name="Mikhailova N."/>
            <person name="Chen A."/>
            <person name="Palaniappan K."/>
            <person name="Land M."/>
            <person name="Hauser L."/>
            <person name="Chang Y.J."/>
            <person name="Jeffries C.D."/>
            <person name="Brettin T."/>
            <person name="Goker M."/>
            <person name="Beck B."/>
            <person name="Bristow J."/>
            <person name="Eisen J.A."/>
            <person name="Markowitz V."/>
            <person name="Hugenholtz P."/>
            <person name="Kyrpides N.C."/>
            <person name="Klenk H.P."/>
            <person name="Chen F."/>
        </authorList>
    </citation>
    <scope>NUCLEOTIDE SEQUENCE [LARGE SCALE GENOMIC DNA]</scope>
    <source>
        <strain evidence="7">ATCC 33386 / NCTC 11300</strain>
    </source>
</reference>
<dbReference type="Gene3D" id="3.40.1410.10">
    <property type="entry name" value="Chorismate lyase-like"/>
    <property type="match status" value="1"/>
</dbReference>
<evidence type="ECO:0000313" key="6">
    <source>
        <dbReference type="EMBL" id="ACZ10043.1"/>
    </source>
</evidence>
<dbReference type="CDD" id="cd07377">
    <property type="entry name" value="WHTH_GntR"/>
    <property type="match status" value="1"/>
</dbReference>
<dbReference type="FunFam" id="3.40.1410.10:FF:000008">
    <property type="entry name" value="Transcriptional regulator, GntR family"/>
    <property type="match status" value="1"/>
</dbReference>
<protein>
    <submittedName>
        <fullName evidence="6">Transcriptional regulator, GntR family</fullName>
    </submittedName>
</protein>
<dbReference type="EMBL" id="CP001739">
    <property type="protein sequence ID" value="ACZ10043.1"/>
    <property type="molecule type" value="Genomic_DNA"/>
</dbReference>
<dbReference type="PRINTS" id="PR00035">
    <property type="entry name" value="HTHGNTR"/>
</dbReference>
<dbReference type="FunFam" id="1.10.10.10:FF:000079">
    <property type="entry name" value="GntR family transcriptional regulator"/>
    <property type="match status" value="1"/>
</dbReference>
<dbReference type="SUPFAM" id="SSF46785">
    <property type="entry name" value="Winged helix' DNA-binding domain"/>
    <property type="match status" value="1"/>
</dbReference>
<dbReference type="PANTHER" id="PTHR44846:SF5">
    <property type="entry name" value="HTH-TYPE TRANSCRIPTIONAL REGULATOR GMUR"/>
    <property type="match status" value="1"/>
</dbReference>
<dbReference type="GO" id="GO:0003700">
    <property type="term" value="F:DNA-binding transcription factor activity"/>
    <property type="evidence" value="ECO:0007669"/>
    <property type="project" value="InterPro"/>
</dbReference>
<dbReference type="GO" id="GO:0045892">
    <property type="term" value="P:negative regulation of DNA-templated transcription"/>
    <property type="evidence" value="ECO:0007669"/>
    <property type="project" value="TreeGrafter"/>
</dbReference>
<dbReference type="InterPro" id="IPR000524">
    <property type="entry name" value="Tscrpt_reg_HTH_GntR"/>
</dbReference>
<keyword evidence="4" id="KW-0804">Transcription</keyword>
<keyword evidence="1" id="KW-0678">Repressor</keyword>
<reference evidence="7" key="1">
    <citation type="submission" date="2009-09" db="EMBL/GenBank/DDBJ databases">
        <title>The complete chromosome of Sebaldella termitidis ATCC 33386.</title>
        <authorList>
            <consortium name="US DOE Joint Genome Institute (JGI-PGF)"/>
            <person name="Lucas S."/>
            <person name="Copeland A."/>
            <person name="Lapidus A."/>
            <person name="Glavina del Rio T."/>
            <person name="Dalin E."/>
            <person name="Tice H."/>
            <person name="Bruce D."/>
            <person name="Goodwin L."/>
            <person name="Pitluck S."/>
            <person name="Kyrpides N."/>
            <person name="Mavromatis K."/>
            <person name="Ivanova N."/>
            <person name="Mikhailova N."/>
            <person name="Sims D."/>
            <person name="Meincke L."/>
            <person name="Brettin T."/>
            <person name="Detter J.C."/>
            <person name="Han C."/>
            <person name="Larimer F."/>
            <person name="Land M."/>
            <person name="Hauser L."/>
            <person name="Markowitz V."/>
            <person name="Cheng J.F."/>
            <person name="Hugenholtz P."/>
            <person name="Woyke T."/>
            <person name="Wu D."/>
            <person name="Eisen J.A."/>
        </authorList>
    </citation>
    <scope>NUCLEOTIDE SEQUENCE [LARGE SCALE GENOMIC DNA]</scope>
    <source>
        <strain evidence="7">ATCC 33386 / NCTC 11300</strain>
    </source>
</reference>
<dbReference type="GO" id="GO:0003677">
    <property type="term" value="F:DNA binding"/>
    <property type="evidence" value="ECO:0007669"/>
    <property type="project" value="UniProtKB-KW"/>
</dbReference>
<dbReference type="KEGG" id="str:Sterm_3202"/>
<evidence type="ECO:0000256" key="2">
    <source>
        <dbReference type="ARBA" id="ARBA00023015"/>
    </source>
</evidence>
<dbReference type="HOGENOM" id="CLU_063236_5_0_0"/>
<proteinExistence type="predicted"/>
<dbReference type="SMART" id="SM00345">
    <property type="entry name" value="HTH_GNTR"/>
    <property type="match status" value="1"/>
</dbReference>
<evidence type="ECO:0000256" key="3">
    <source>
        <dbReference type="ARBA" id="ARBA00023125"/>
    </source>
</evidence>
<feature type="domain" description="HTH gntR-type" evidence="5">
    <location>
        <begin position="4"/>
        <end position="72"/>
    </location>
</feature>
<organism evidence="6 7">
    <name type="scientific">Sebaldella termitidis (strain ATCC 33386 / NCTC 11300)</name>
    <dbReference type="NCBI Taxonomy" id="526218"/>
    <lineage>
        <taxon>Bacteria</taxon>
        <taxon>Fusobacteriati</taxon>
        <taxon>Fusobacteriota</taxon>
        <taxon>Fusobacteriia</taxon>
        <taxon>Fusobacteriales</taxon>
        <taxon>Leptotrichiaceae</taxon>
        <taxon>Sebaldella</taxon>
    </lineage>
</organism>
<evidence type="ECO:0000256" key="1">
    <source>
        <dbReference type="ARBA" id="ARBA00022491"/>
    </source>
</evidence>
<keyword evidence="2" id="KW-0805">Transcription regulation</keyword>
<dbReference type="Pfam" id="PF00392">
    <property type="entry name" value="GntR"/>
    <property type="match status" value="1"/>
</dbReference>
<dbReference type="RefSeq" id="WP_012862625.1">
    <property type="nucleotide sequence ID" value="NC_013517.1"/>
</dbReference>
<keyword evidence="3" id="KW-0238">DNA-binding</keyword>
<dbReference type="InterPro" id="IPR011663">
    <property type="entry name" value="UTRA"/>
</dbReference>
<dbReference type="InterPro" id="IPR036390">
    <property type="entry name" value="WH_DNA-bd_sf"/>
</dbReference>
<sequence>MEPKIKYMYIYNDVKNKINNNKYKIDTKLPTETELAKIYGCSKLTVKKALGLLESEGMLMRRRGSGTYVKRHSILNNEFIIEPTSNLTDKYGEKNVESKIVKFLIEKPSERIAEILNIKDDYIYHIERIRYINKQPYSIEYTYMPLSLIKGLEPKHLEHSIYNYIQDILKLKIKTGHIFIRGKEFTKEEKELLNIKSDKFSIELEKKVYLDDGDIFEYSVTKHVYEHFVFETIFVNN</sequence>
<dbReference type="PROSITE" id="PS50949">
    <property type="entry name" value="HTH_GNTR"/>
    <property type="match status" value="1"/>
</dbReference>
<accession>D1APK9</accession>
<dbReference type="InterPro" id="IPR028978">
    <property type="entry name" value="Chorismate_lyase_/UTRA_dom_sf"/>
</dbReference>
<keyword evidence="7" id="KW-1185">Reference proteome</keyword>
<dbReference type="InterPro" id="IPR036388">
    <property type="entry name" value="WH-like_DNA-bd_sf"/>
</dbReference>
<dbReference type="SUPFAM" id="SSF64288">
    <property type="entry name" value="Chorismate lyase-like"/>
    <property type="match status" value="1"/>
</dbReference>